<keyword evidence="3" id="KW-1185">Reference proteome</keyword>
<evidence type="ECO:0000313" key="2">
    <source>
        <dbReference type="EMBL" id="MFB9785157.1"/>
    </source>
</evidence>
<gene>
    <name evidence="2" type="ORF">ACFFQ6_36265</name>
</gene>
<dbReference type="EMBL" id="JBHMAS010000105">
    <property type="protein sequence ID" value="MFB9785157.1"/>
    <property type="molecule type" value="Genomic_DNA"/>
</dbReference>
<reference evidence="2 3" key="1">
    <citation type="submission" date="2024-09" db="EMBL/GenBank/DDBJ databases">
        <authorList>
            <person name="Sun Q."/>
            <person name="Mori K."/>
        </authorList>
    </citation>
    <scope>NUCLEOTIDE SEQUENCE [LARGE SCALE GENOMIC DNA]</scope>
    <source>
        <strain evidence="2 3">JCM 11411</strain>
    </source>
</reference>
<dbReference type="RefSeq" id="WP_092763839.1">
    <property type="nucleotide sequence ID" value="NZ_JBHMAS010000105.1"/>
</dbReference>
<feature type="region of interest" description="Disordered" evidence="1">
    <location>
        <begin position="1"/>
        <end position="27"/>
    </location>
</feature>
<comment type="caution">
    <text evidence="2">The sequence shown here is derived from an EMBL/GenBank/DDBJ whole genome shotgun (WGS) entry which is preliminary data.</text>
</comment>
<organism evidence="2 3">
    <name type="scientific">Rhodococcus baikonurensis</name>
    <dbReference type="NCBI Taxonomy" id="172041"/>
    <lineage>
        <taxon>Bacteria</taxon>
        <taxon>Bacillati</taxon>
        <taxon>Actinomycetota</taxon>
        <taxon>Actinomycetes</taxon>
        <taxon>Mycobacteriales</taxon>
        <taxon>Nocardiaceae</taxon>
        <taxon>Rhodococcus</taxon>
        <taxon>Rhodococcus erythropolis group</taxon>
    </lineage>
</organism>
<evidence type="ECO:0000256" key="1">
    <source>
        <dbReference type="SAM" id="MobiDB-lite"/>
    </source>
</evidence>
<accession>A0ABV5XRP1</accession>
<evidence type="ECO:0008006" key="4">
    <source>
        <dbReference type="Google" id="ProtNLM"/>
    </source>
</evidence>
<name>A0ABV5XRP1_9NOCA</name>
<dbReference type="Proteomes" id="UP001589587">
    <property type="component" value="Unassembled WGS sequence"/>
</dbReference>
<proteinExistence type="predicted"/>
<evidence type="ECO:0000313" key="3">
    <source>
        <dbReference type="Proteomes" id="UP001589587"/>
    </source>
</evidence>
<protein>
    <recommendedName>
        <fullName evidence="4">PhiRv1 phage protein</fullName>
    </recommendedName>
</protein>
<sequence length="74" mass="8010">MSTTSTYSRKSRSIAGTLGRTIQHHPDADVSDLRRDLAASRIEDHIAAQLAKAPPLTAEQRERITGLLRGSAKG</sequence>